<sequence>MVARDITTLHDPPTDAERRLALICGESIAFEPDQLTATASWNLQSKAFKSYVNTQVQSLGLTHFTFDWFSGWNHPYNKLMATLFHCTFDMALRSGE</sequence>
<organism evidence="1 2">
    <name type="scientific">Austropuccinia psidii MF-1</name>
    <dbReference type="NCBI Taxonomy" id="1389203"/>
    <lineage>
        <taxon>Eukaryota</taxon>
        <taxon>Fungi</taxon>
        <taxon>Dikarya</taxon>
        <taxon>Basidiomycota</taxon>
        <taxon>Pucciniomycotina</taxon>
        <taxon>Pucciniomycetes</taxon>
        <taxon>Pucciniales</taxon>
        <taxon>Sphaerophragmiaceae</taxon>
        <taxon>Austropuccinia</taxon>
    </lineage>
</organism>
<dbReference type="EMBL" id="AVOT02003047">
    <property type="protein sequence ID" value="MBW0472328.1"/>
    <property type="molecule type" value="Genomic_DNA"/>
</dbReference>
<evidence type="ECO:0000313" key="2">
    <source>
        <dbReference type="Proteomes" id="UP000765509"/>
    </source>
</evidence>
<dbReference type="Proteomes" id="UP000765509">
    <property type="component" value="Unassembled WGS sequence"/>
</dbReference>
<protein>
    <submittedName>
        <fullName evidence="1">Uncharacterized protein</fullName>
    </submittedName>
</protein>
<proteinExistence type="predicted"/>
<gene>
    <name evidence="1" type="ORF">O181_012043</name>
</gene>
<keyword evidence="2" id="KW-1185">Reference proteome</keyword>
<reference evidence="1" key="1">
    <citation type="submission" date="2021-03" db="EMBL/GenBank/DDBJ databases">
        <title>Draft genome sequence of rust myrtle Austropuccinia psidii MF-1, a brazilian biotype.</title>
        <authorList>
            <person name="Quecine M.C."/>
            <person name="Pachon D.M.R."/>
            <person name="Bonatelli M.L."/>
            <person name="Correr F.H."/>
            <person name="Franceschini L.M."/>
            <person name="Leite T.F."/>
            <person name="Margarido G.R.A."/>
            <person name="Almeida C.A."/>
            <person name="Ferrarezi J.A."/>
            <person name="Labate C.A."/>
        </authorList>
    </citation>
    <scope>NUCLEOTIDE SEQUENCE</scope>
    <source>
        <strain evidence="1">MF-1</strain>
    </source>
</reference>
<dbReference type="OrthoDB" id="2514736at2759"/>
<evidence type="ECO:0000313" key="1">
    <source>
        <dbReference type="EMBL" id="MBW0472328.1"/>
    </source>
</evidence>
<name>A0A9Q3GLU8_9BASI</name>
<accession>A0A9Q3GLU8</accession>
<comment type="caution">
    <text evidence="1">The sequence shown here is derived from an EMBL/GenBank/DDBJ whole genome shotgun (WGS) entry which is preliminary data.</text>
</comment>
<dbReference type="AlphaFoldDB" id="A0A9Q3GLU8"/>